<dbReference type="PANTHER" id="PTHR33265">
    <property type="entry name" value="AVR9/CF-9 RAPIDLY ELICITED PROTEIN-RELATED"/>
    <property type="match status" value="1"/>
</dbReference>
<keyword evidence="2" id="KW-1185">Reference proteome</keyword>
<dbReference type="OrthoDB" id="696337at2759"/>
<dbReference type="Proteomes" id="UP000829196">
    <property type="component" value="Unassembled WGS sequence"/>
</dbReference>
<organism evidence="1 2">
    <name type="scientific">Dendrobium nobile</name>
    <name type="common">Orchid</name>
    <dbReference type="NCBI Taxonomy" id="94219"/>
    <lineage>
        <taxon>Eukaryota</taxon>
        <taxon>Viridiplantae</taxon>
        <taxon>Streptophyta</taxon>
        <taxon>Embryophyta</taxon>
        <taxon>Tracheophyta</taxon>
        <taxon>Spermatophyta</taxon>
        <taxon>Magnoliopsida</taxon>
        <taxon>Liliopsida</taxon>
        <taxon>Asparagales</taxon>
        <taxon>Orchidaceae</taxon>
        <taxon>Epidendroideae</taxon>
        <taxon>Malaxideae</taxon>
        <taxon>Dendrobiinae</taxon>
        <taxon>Dendrobium</taxon>
    </lineage>
</organism>
<dbReference type="EMBL" id="JAGYWB010000016">
    <property type="protein sequence ID" value="KAI0496341.1"/>
    <property type="molecule type" value="Genomic_DNA"/>
</dbReference>
<dbReference type="AlphaFoldDB" id="A0A8T3AJZ8"/>
<evidence type="ECO:0000313" key="2">
    <source>
        <dbReference type="Proteomes" id="UP000829196"/>
    </source>
</evidence>
<comment type="caution">
    <text evidence="1">The sequence shown here is derived from an EMBL/GenBank/DDBJ whole genome shotgun (WGS) entry which is preliminary data.</text>
</comment>
<gene>
    <name evidence="1" type="ORF">KFK09_022657</name>
</gene>
<name>A0A8T3AJZ8_DENNO</name>
<accession>A0A8T3AJZ8</accession>
<proteinExistence type="predicted"/>
<dbReference type="Pfam" id="PF05553">
    <property type="entry name" value="DUF761"/>
    <property type="match status" value="1"/>
</dbReference>
<dbReference type="PANTHER" id="PTHR33265:SF26">
    <property type="entry name" value="OS06G0554600 PROTEIN"/>
    <property type="match status" value="1"/>
</dbReference>
<evidence type="ECO:0000313" key="1">
    <source>
        <dbReference type="EMBL" id="KAI0496341.1"/>
    </source>
</evidence>
<dbReference type="InterPro" id="IPR008480">
    <property type="entry name" value="DUF761_pln"/>
</dbReference>
<evidence type="ECO:0008006" key="3">
    <source>
        <dbReference type="Google" id="ProtNLM"/>
    </source>
</evidence>
<protein>
    <recommendedName>
        <fullName evidence="3">Avr9/Cf-9 rapidly elicited protein</fullName>
    </recommendedName>
</protein>
<reference evidence="1" key="1">
    <citation type="journal article" date="2022" name="Front. Genet.">
        <title>Chromosome-Scale Assembly of the Dendrobium nobile Genome Provides Insights Into the Molecular Mechanism of the Biosynthesis of the Medicinal Active Ingredient of Dendrobium.</title>
        <authorList>
            <person name="Xu Q."/>
            <person name="Niu S.-C."/>
            <person name="Li K.-L."/>
            <person name="Zheng P.-J."/>
            <person name="Zhang X.-J."/>
            <person name="Jia Y."/>
            <person name="Liu Y."/>
            <person name="Niu Y.-X."/>
            <person name="Yu L.-H."/>
            <person name="Chen D.-F."/>
            <person name="Zhang G.-Q."/>
        </authorList>
    </citation>
    <scope>NUCLEOTIDE SEQUENCE</scope>
    <source>
        <tissue evidence="1">Leaf</tissue>
    </source>
</reference>
<sequence>MESSAAPSKATGKRLWQILRAVFVMFREALGKRHLLNDLRLHFLFHQGKLAGKSLRSLISDLSHNHPSSIHATAVDAFSCRFMDPDAAIFAPREVEFSCSNTPHFAPTRRRIHHVGGRRRRHNGYHAAEVARAFEILDSVPDNGGAVEEVLTPLISVLATPAPSVRPLRVTDSPFPLMEEEDTDEVVDLEAEEFIRQFYEQLRRQQMRSY</sequence>